<dbReference type="Proteomes" id="UP000095008">
    <property type="component" value="Unassembled WGS sequence"/>
</dbReference>
<gene>
    <name evidence="1" type="ORF">A6M23_01050</name>
</gene>
<keyword evidence="2" id="KW-1185">Reference proteome</keyword>
<protein>
    <submittedName>
        <fullName evidence="1">Uncharacterized protein</fullName>
    </submittedName>
</protein>
<dbReference type="AlphaFoldDB" id="A0A1C2IW69"/>
<dbReference type="EMBL" id="LWRY01000009">
    <property type="protein sequence ID" value="OCX75851.1"/>
    <property type="molecule type" value="Genomic_DNA"/>
</dbReference>
<dbReference type="RefSeq" id="WP_065974831.1">
    <property type="nucleotide sequence ID" value="NZ_JABBDU010000158.1"/>
</dbReference>
<organism evidence="1 2">
    <name type="scientific">Acidithiobacillus thiooxidans</name>
    <name type="common">Thiobacillus thiooxidans</name>
    <dbReference type="NCBI Taxonomy" id="930"/>
    <lineage>
        <taxon>Bacteria</taxon>
        <taxon>Pseudomonadati</taxon>
        <taxon>Pseudomonadota</taxon>
        <taxon>Acidithiobacillia</taxon>
        <taxon>Acidithiobacillales</taxon>
        <taxon>Acidithiobacillaceae</taxon>
        <taxon>Acidithiobacillus</taxon>
    </lineage>
</organism>
<name>A0A1C2IW69_ACITH</name>
<reference evidence="1" key="1">
    <citation type="journal article" date="2016" name="Int. J. Mol. Sci.">
        <title>Comparative genomics of the extreme acidophile Acidithiobacillus thiooxidans reveals intraspecific divergence and niche adaptation.</title>
        <authorList>
            <person name="Zhang X."/>
            <person name="Feng X."/>
            <person name="Tao J."/>
            <person name="Ma L."/>
            <person name="Xiao Y."/>
            <person name="Liang Y."/>
            <person name="Liu X."/>
            <person name="Yin H."/>
        </authorList>
    </citation>
    <scope>NUCLEOTIDE SEQUENCE [LARGE SCALE GENOMIC DNA]</scope>
    <source>
        <strain evidence="1">DXS-W</strain>
    </source>
</reference>
<evidence type="ECO:0000313" key="1">
    <source>
        <dbReference type="EMBL" id="OCX75851.1"/>
    </source>
</evidence>
<sequence length="75" mass="8933">MKGIFWKKKEINKTTESNEFAGIDPFEIDECELNEAQRAELSRMRLERILGDVKEPSLIEKIRERFDVPLYLIFD</sequence>
<comment type="caution">
    <text evidence="1">The sequence shown here is derived from an EMBL/GenBank/DDBJ whole genome shotgun (WGS) entry which is preliminary data.</text>
</comment>
<accession>A0A1C2IW69</accession>
<evidence type="ECO:0000313" key="2">
    <source>
        <dbReference type="Proteomes" id="UP000095008"/>
    </source>
</evidence>
<proteinExistence type="predicted"/>